<dbReference type="Proteomes" id="UP000595375">
    <property type="component" value="Chromosome"/>
</dbReference>
<protein>
    <recommendedName>
        <fullName evidence="4">Lipoprotein</fullName>
    </recommendedName>
</protein>
<accession>A0ABX7CD27</accession>
<evidence type="ECO:0000313" key="3">
    <source>
        <dbReference type="Proteomes" id="UP000595375"/>
    </source>
</evidence>
<dbReference type="RefSeq" id="WP_201626837.1">
    <property type="nucleotide sequence ID" value="NZ_CP068114.1"/>
</dbReference>
<evidence type="ECO:0008006" key="4">
    <source>
        <dbReference type="Google" id="ProtNLM"/>
    </source>
</evidence>
<proteinExistence type="predicted"/>
<evidence type="ECO:0000313" key="2">
    <source>
        <dbReference type="EMBL" id="QQS87349.1"/>
    </source>
</evidence>
<sequence length="151" mass="16952">MKKIMKKILLSVIMLLAFTSCSLLFPDSGPSVTHVNTVSPFIKSQKSVYIEGATIGVEKAIKSRLTQRNWRVSTEATGNETFAIVFDQLNIDKYEDGGFISTTYHEFTGYVSIFDVRNGKRLYVYDFTKQSLDGVLAGIEKGMSEVEKSMR</sequence>
<keyword evidence="1" id="KW-0732">Signal</keyword>
<name>A0ABX7CD27_9FUSO</name>
<feature type="signal peptide" evidence="1">
    <location>
        <begin position="1"/>
        <end position="25"/>
    </location>
</feature>
<organism evidence="2 3">
    <name type="scientific">Fusobacterium canifelinum</name>
    <dbReference type="NCBI Taxonomy" id="285729"/>
    <lineage>
        <taxon>Bacteria</taxon>
        <taxon>Fusobacteriati</taxon>
        <taxon>Fusobacteriota</taxon>
        <taxon>Fusobacteriia</taxon>
        <taxon>Fusobacteriales</taxon>
        <taxon>Fusobacteriaceae</taxon>
        <taxon>Fusobacterium</taxon>
    </lineage>
</organism>
<reference evidence="2 3" key="1">
    <citation type="submission" date="2021-01" db="EMBL/GenBank/DDBJ databases">
        <title>FDA dAtabase for Regulatory Grade micrObial Sequences (FDA-ARGOS): Supporting development and validation of Infectious Disease Dx tests.</title>
        <authorList>
            <person name="Sproer C."/>
            <person name="Gronow S."/>
            <person name="Severitt S."/>
            <person name="Schroder I."/>
            <person name="Tallon L."/>
            <person name="Sadzewicz L."/>
            <person name="Zhao X."/>
            <person name="Boylan J."/>
            <person name="Ott S."/>
            <person name="Bowen H."/>
            <person name="Vavikolanu K."/>
            <person name="Mehta A."/>
            <person name="Aluvathingal J."/>
            <person name="Nadendla S."/>
            <person name="Lowell S."/>
            <person name="Myers T."/>
            <person name="Yan Y."/>
            <person name="Sichtig H."/>
        </authorList>
    </citation>
    <scope>NUCLEOTIDE SEQUENCE [LARGE SCALE GENOMIC DNA]</scope>
    <source>
        <strain evidence="2 3">FDAARGOS_1126</strain>
    </source>
</reference>
<gene>
    <name evidence="2" type="ORF">I6I83_09945</name>
</gene>
<dbReference type="EMBL" id="CP068114">
    <property type="protein sequence ID" value="QQS87349.1"/>
    <property type="molecule type" value="Genomic_DNA"/>
</dbReference>
<dbReference type="PROSITE" id="PS51257">
    <property type="entry name" value="PROKAR_LIPOPROTEIN"/>
    <property type="match status" value="1"/>
</dbReference>
<feature type="chain" id="PRO_5046247964" description="Lipoprotein" evidence="1">
    <location>
        <begin position="26"/>
        <end position="151"/>
    </location>
</feature>
<evidence type="ECO:0000256" key="1">
    <source>
        <dbReference type="SAM" id="SignalP"/>
    </source>
</evidence>
<keyword evidence="3" id="KW-1185">Reference proteome</keyword>